<reference evidence="11 12" key="1">
    <citation type="journal article" date="2015" name="Genome Announc.">
        <title>Complete Genome of Geobacter pickeringii G13T, a Metal-Reducing Isolate from Sedimentary Kaolin Deposits.</title>
        <authorList>
            <person name="Badalamenti J.P."/>
            <person name="Bond D.R."/>
        </authorList>
    </citation>
    <scope>NUCLEOTIDE SEQUENCE [LARGE SCALE GENOMIC DNA]</scope>
    <source>
        <strain evidence="11 12">G13</strain>
    </source>
</reference>
<name>A0A0B5BE95_9BACT</name>
<dbReference type="Proteomes" id="UP000057609">
    <property type="component" value="Chromosome"/>
</dbReference>
<dbReference type="InterPro" id="IPR010232">
    <property type="entry name" value="UbiB"/>
</dbReference>
<comment type="pathway">
    <text evidence="1">Cofactor biosynthesis; ubiquinone biosynthesis [regulation].</text>
</comment>
<gene>
    <name evidence="11" type="ORF">GPICK_05195</name>
</gene>
<dbReference type="InterPro" id="IPR000719">
    <property type="entry name" value="Prot_kinase_dom"/>
</dbReference>
<dbReference type="GO" id="GO:0006744">
    <property type="term" value="P:ubiquinone biosynthetic process"/>
    <property type="evidence" value="ECO:0007669"/>
    <property type="project" value="UniProtKB-UniPathway"/>
</dbReference>
<dbReference type="EMBL" id="CP009788">
    <property type="protein sequence ID" value="AJE02840.1"/>
    <property type="molecule type" value="Genomic_DNA"/>
</dbReference>
<organism evidence="11 12">
    <name type="scientific">Geobacter pickeringii</name>
    <dbReference type="NCBI Taxonomy" id="345632"/>
    <lineage>
        <taxon>Bacteria</taxon>
        <taxon>Pseudomonadati</taxon>
        <taxon>Thermodesulfobacteriota</taxon>
        <taxon>Desulfuromonadia</taxon>
        <taxon>Geobacterales</taxon>
        <taxon>Geobacteraceae</taxon>
        <taxon>Geobacter</taxon>
    </lineage>
</organism>
<evidence type="ECO:0000256" key="7">
    <source>
        <dbReference type="ARBA" id="ARBA00022989"/>
    </source>
</evidence>
<keyword evidence="4" id="KW-0997">Cell inner membrane</keyword>
<dbReference type="KEGG" id="gpi:GPICK_05195"/>
<dbReference type="PANTHER" id="PTHR10566:SF113">
    <property type="entry name" value="PROTEIN ACTIVITY OF BC1 COMPLEX KINASE 7, CHLOROPLASTIC"/>
    <property type="match status" value="1"/>
</dbReference>
<evidence type="ECO:0000256" key="9">
    <source>
        <dbReference type="SAM" id="Phobius"/>
    </source>
</evidence>
<protein>
    <submittedName>
        <fullName evidence="11">Ubiquinone biosynthesis protein UbiB</fullName>
    </submittedName>
</protein>
<evidence type="ECO:0000256" key="8">
    <source>
        <dbReference type="ARBA" id="ARBA00023136"/>
    </source>
</evidence>
<dbReference type="Pfam" id="PF03109">
    <property type="entry name" value="ABC1"/>
    <property type="match status" value="1"/>
</dbReference>
<feature type="domain" description="Protein kinase" evidence="10">
    <location>
        <begin position="131"/>
        <end position="458"/>
    </location>
</feature>
<dbReference type="OrthoDB" id="9795390at2"/>
<evidence type="ECO:0000256" key="6">
    <source>
        <dbReference type="ARBA" id="ARBA00022692"/>
    </source>
</evidence>
<dbReference type="GO" id="GO:0005524">
    <property type="term" value="F:ATP binding"/>
    <property type="evidence" value="ECO:0007669"/>
    <property type="project" value="InterPro"/>
</dbReference>
<dbReference type="GO" id="GO:0004672">
    <property type="term" value="F:protein kinase activity"/>
    <property type="evidence" value="ECO:0007669"/>
    <property type="project" value="InterPro"/>
</dbReference>
<comment type="similarity">
    <text evidence="2">Belongs to the protein kinase superfamily. ADCK protein kinase family.</text>
</comment>
<evidence type="ECO:0000256" key="3">
    <source>
        <dbReference type="ARBA" id="ARBA00022475"/>
    </source>
</evidence>
<evidence type="ECO:0000313" key="12">
    <source>
        <dbReference type="Proteomes" id="UP000057609"/>
    </source>
</evidence>
<dbReference type="PANTHER" id="PTHR10566">
    <property type="entry name" value="CHAPERONE-ACTIVITY OF BC1 COMPLEX CABC1 -RELATED"/>
    <property type="match status" value="1"/>
</dbReference>
<dbReference type="UniPathway" id="UPA00232"/>
<keyword evidence="6 9" id="KW-0812">Transmembrane</keyword>
<evidence type="ECO:0000256" key="5">
    <source>
        <dbReference type="ARBA" id="ARBA00022688"/>
    </source>
</evidence>
<feature type="transmembrane region" description="Helical" evidence="9">
    <location>
        <begin position="535"/>
        <end position="556"/>
    </location>
</feature>
<sequence length="561" mass="64168">MLSFIQLNRNIRSLRRYRQIVRVLFKYGFDHALEMMGLSQFVARWRKLVRRSEPEIALLSPAERLRLALEELGPTFVKLGQILSTRPDVIPRHFILEFAKLQDQVPSFPFEAVLEQIRAELKREPEECFSFIDPEPLAAASIAQVHRARLLSGEEVVVKVRRPGVVEFVETDIDAMMGIATLAERHLPQSEIYDPVGLVKEFARTIRREMDFAREGHTIEKFAENFTGDPTLHFPRVHWDQTARGVLAMEYINGIKVSDTAALDAAGLDRRLIARRGADAFLKMVLTHGFFHGDPHPGNVLILPDNVICLLDYGMVGRLDAQLKGYLTDILLAIVQRDVDEVISLLLYSGEITDSLDTRALRRDLSAFIDSYYELPLHEIEVGRMLREFLEIITTYRIKFQPDLMLLSKALVAIEGMGRELDPCFDMVEHLRPFMKKAVKDRVSPRQVMREMGSHFLSYVTLARNLPRDLKEFLNRINRNKFKIDLEHRGLDRALRDFDKSINRLSSSLIIAALIVGSSIVMQTDKGPKLMGFPVFAFLGYTIAGFIGLWWVVAIIRSGRL</sequence>
<dbReference type="STRING" id="345632.GPICK_05195"/>
<evidence type="ECO:0000256" key="2">
    <source>
        <dbReference type="ARBA" id="ARBA00009670"/>
    </source>
</evidence>
<keyword evidence="5" id="KW-0831">Ubiquinone biosynthesis</keyword>
<dbReference type="InterPro" id="IPR004147">
    <property type="entry name" value="ABC1_dom"/>
</dbReference>
<evidence type="ECO:0000256" key="4">
    <source>
        <dbReference type="ARBA" id="ARBA00022519"/>
    </source>
</evidence>
<dbReference type="NCBIfam" id="TIGR01982">
    <property type="entry name" value="UbiB"/>
    <property type="match status" value="1"/>
</dbReference>
<evidence type="ECO:0000259" key="10">
    <source>
        <dbReference type="PROSITE" id="PS50011"/>
    </source>
</evidence>
<dbReference type="SUPFAM" id="SSF56112">
    <property type="entry name" value="Protein kinase-like (PK-like)"/>
    <property type="match status" value="1"/>
</dbReference>
<dbReference type="InterPro" id="IPR050154">
    <property type="entry name" value="UbiB_kinase"/>
</dbReference>
<keyword evidence="7 9" id="KW-1133">Transmembrane helix</keyword>
<keyword evidence="8 9" id="KW-0472">Membrane</keyword>
<evidence type="ECO:0000313" key="11">
    <source>
        <dbReference type="EMBL" id="AJE02840.1"/>
    </source>
</evidence>
<dbReference type="RefSeq" id="WP_039741073.1">
    <property type="nucleotide sequence ID" value="NZ_CP009788.1"/>
</dbReference>
<accession>A0A0B5BE95</accession>
<dbReference type="HOGENOM" id="CLU_006533_0_2_7"/>
<keyword evidence="3" id="KW-1003">Cell membrane</keyword>
<keyword evidence="11" id="KW-0830">Ubiquinone</keyword>
<dbReference type="CDD" id="cd05121">
    <property type="entry name" value="ABC1_ADCK3-like"/>
    <property type="match status" value="1"/>
</dbReference>
<evidence type="ECO:0000256" key="1">
    <source>
        <dbReference type="ARBA" id="ARBA00005020"/>
    </source>
</evidence>
<keyword evidence="12" id="KW-1185">Reference proteome</keyword>
<proteinExistence type="inferred from homology"/>
<dbReference type="PROSITE" id="PS50011">
    <property type="entry name" value="PROTEIN_KINASE_DOM"/>
    <property type="match status" value="1"/>
</dbReference>
<dbReference type="InterPro" id="IPR011009">
    <property type="entry name" value="Kinase-like_dom_sf"/>
</dbReference>
<dbReference type="AlphaFoldDB" id="A0A0B5BE95"/>